<evidence type="ECO:0000313" key="9">
    <source>
        <dbReference type="Proteomes" id="UP001596472"/>
    </source>
</evidence>
<proteinExistence type="inferred from homology"/>
<dbReference type="Pfam" id="PF08281">
    <property type="entry name" value="Sigma70_r4_2"/>
    <property type="match status" value="1"/>
</dbReference>
<evidence type="ECO:0000256" key="1">
    <source>
        <dbReference type="ARBA" id="ARBA00010641"/>
    </source>
</evidence>
<dbReference type="PANTHER" id="PTHR43133">
    <property type="entry name" value="RNA POLYMERASE ECF-TYPE SIGMA FACTO"/>
    <property type="match status" value="1"/>
</dbReference>
<dbReference type="EMBL" id="JBHTBS010000002">
    <property type="protein sequence ID" value="MFC7336745.1"/>
    <property type="molecule type" value="Genomic_DNA"/>
</dbReference>
<evidence type="ECO:0000256" key="4">
    <source>
        <dbReference type="ARBA" id="ARBA00023125"/>
    </source>
</evidence>
<comment type="similarity">
    <text evidence="1">Belongs to the sigma-70 factor family. ECF subfamily.</text>
</comment>
<evidence type="ECO:0000259" key="7">
    <source>
        <dbReference type="Pfam" id="PF08281"/>
    </source>
</evidence>
<dbReference type="RefSeq" id="WP_379710351.1">
    <property type="nucleotide sequence ID" value="NZ_JBHTBS010000002.1"/>
</dbReference>
<organism evidence="8 9">
    <name type="scientific">Haloferula chungangensis</name>
    <dbReference type="NCBI Taxonomy" id="1048331"/>
    <lineage>
        <taxon>Bacteria</taxon>
        <taxon>Pseudomonadati</taxon>
        <taxon>Verrucomicrobiota</taxon>
        <taxon>Verrucomicrobiia</taxon>
        <taxon>Verrucomicrobiales</taxon>
        <taxon>Verrucomicrobiaceae</taxon>
        <taxon>Haloferula</taxon>
    </lineage>
</organism>
<protein>
    <submittedName>
        <fullName evidence="8">RNA polymerase sigma factor</fullName>
    </submittedName>
</protein>
<dbReference type="SUPFAM" id="SSF88946">
    <property type="entry name" value="Sigma2 domain of RNA polymerase sigma factors"/>
    <property type="match status" value="1"/>
</dbReference>
<evidence type="ECO:0000313" key="8">
    <source>
        <dbReference type="EMBL" id="MFC7336745.1"/>
    </source>
</evidence>
<dbReference type="CDD" id="cd06171">
    <property type="entry name" value="Sigma70_r4"/>
    <property type="match status" value="1"/>
</dbReference>
<keyword evidence="3" id="KW-0731">Sigma factor</keyword>
<dbReference type="NCBIfam" id="TIGR02937">
    <property type="entry name" value="sigma70-ECF"/>
    <property type="match status" value="1"/>
</dbReference>
<sequence length="548" mass="61043">MPDLKEAPSTRDEALLRRFADHRRDADFSEIVRRHLPLVLTITRRRLGNSGLAEDAAQQVFIALSSKSKQVSQLPSLVAWLQKAAVFEASNLARKESRHQKRIEQAADLLQESTASPDLQALDKALASLPQIDRQILVLHHFEKLTFADIARRLNLNEAAAQRRGHRALAKLAKRISAQGKDSDHASCSTLIASAFLPADISLSPALFSRISTLKKSAALPWIPLLIATGFTGTAAVAISAYHKQPPPPPNSTAAPLTREPALRRPFKPQIADDDLSDVLREFIALAKTDSIAAWEFAKQQPQGAADFLKSAVRALADRDLPAADRLLEVIDGDRIRSVVIASIFNSRASGNFESAILWIDALPDPVDRKVIYLSSCAWVNTEHLDHDYAGALNLARHPEVRNWLLTEACEKASDVDETQIETLATTLEGNERRLVLGYFTSLLLQRGDPRAYEWLEVVKPDDTQSFDMLPNIDQIALRDPRPLLEWISAQNDGNDRSYMARNLWHQWGRSDAQAAAAWWHDLTKAQRHQLGLRATSLPTLQRLIDQP</sequence>
<dbReference type="Gene3D" id="1.10.10.10">
    <property type="entry name" value="Winged helix-like DNA-binding domain superfamily/Winged helix DNA-binding domain"/>
    <property type="match status" value="1"/>
</dbReference>
<dbReference type="InterPro" id="IPR007627">
    <property type="entry name" value="RNA_pol_sigma70_r2"/>
</dbReference>
<dbReference type="Proteomes" id="UP001596472">
    <property type="component" value="Unassembled WGS sequence"/>
</dbReference>
<evidence type="ECO:0000256" key="2">
    <source>
        <dbReference type="ARBA" id="ARBA00023015"/>
    </source>
</evidence>
<comment type="caution">
    <text evidence="8">The sequence shown here is derived from an EMBL/GenBank/DDBJ whole genome shotgun (WGS) entry which is preliminary data.</text>
</comment>
<dbReference type="Gene3D" id="1.10.1740.10">
    <property type="match status" value="1"/>
</dbReference>
<keyword evidence="5" id="KW-0804">Transcription</keyword>
<dbReference type="InterPro" id="IPR013325">
    <property type="entry name" value="RNA_pol_sigma_r2"/>
</dbReference>
<dbReference type="Pfam" id="PF04542">
    <property type="entry name" value="Sigma70_r2"/>
    <property type="match status" value="1"/>
</dbReference>
<feature type="domain" description="RNA polymerase sigma-70 region 2" evidence="6">
    <location>
        <begin position="31"/>
        <end position="98"/>
    </location>
</feature>
<evidence type="ECO:0000259" key="6">
    <source>
        <dbReference type="Pfam" id="PF04542"/>
    </source>
</evidence>
<gene>
    <name evidence="8" type="ORF">ACFQY0_06120</name>
</gene>
<dbReference type="InterPro" id="IPR014284">
    <property type="entry name" value="RNA_pol_sigma-70_dom"/>
</dbReference>
<dbReference type="SUPFAM" id="SSF88659">
    <property type="entry name" value="Sigma3 and sigma4 domains of RNA polymerase sigma factors"/>
    <property type="match status" value="1"/>
</dbReference>
<dbReference type="PANTHER" id="PTHR43133:SF8">
    <property type="entry name" value="RNA POLYMERASE SIGMA FACTOR HI_1459-RELATED"/>
    <property type="match status" value="1"/>
</dbReference>
<accession>A0ABW2L573</accession>
<dbReference type="InterPro" id="IPR039425">
    <property type="entry name" value="RNA_pol_sigma-70-like"/>
</dbReference>
<keyword evidence="4" id="KW-0238">DNA-binding</keyword>
<feature type="domain" description="RNA polymerase sigma factor 70 region 4 type 2" evidence="7">
    <location>
        <begin position="120"/>
        <end position="172"/>
    </location>
</feature>
<keyword evidence="9" id="KW-1185">Reference proteome</keyword>
<dbReference type="InterPro" id="IPR036388">
    <property type="entry name" value="WH-like_DNA-bd_sf"/>
</dbReference>
<evidence type="ECO:0000256" key="5">
    <source>
        <dbReference type="ARBA" id="ARBA00023163"/>
    </source>
</evidence>
<evidence type="ECO:0000256" key="3">
    <source>
        <dbReference type="ARBA" id="ARBA00023082"/>
    </source>
</evidence>
<reference evidence="9" key="1">
    <citation type="journal article" date="2019" name="Int. J. Syst. Evol. Microbiol.">
        <title>The Global Catalogue of Microorganisms (GCM) 10K type strain sequencing project: providing services to taxonomists for standard genome sequencing and annotation.</title>
        <authorList>
            <consortium name="The Broad Institute Genomics Platform"/>
            <consortium name="The Broad Institute Genome Sequencing Center for Infectious Disease"/>
            <person name="Wu L."/>
            <person name="Ma J."/>
        </authorList>
    </citation>
    <scope>NUCLEOTIDE SEQUENCE [LARGE SCALE GENOMIC DNA]</scope>
    <source>
        <strain evidence="9">CGMCC 4.1467</strain>
    </source>
</reference>
<name>A0ABW2L573_9BACT</name>
<dbReference type="InterPro" id="IPR013324">
    <property type="entry name" value="RNA_pol_sigma_r3/r4-like"/>
</dbReference>
<keyword evidence="2" id="KW-0805">Transcription regulation</keyword>
<dbReference type="InterPro" id="IPR013249">
    <property type="entry name" value="RNA_pol_sigma70_r4_t2"/>
</dbReference>